<dbReference type="Pfam" id="PF07782">
    <property type="entry name" value="DC_STAMP"/>
    <property type="match status" value="1"/>
</dbReference>
<evidence type="ECO:0000256" key="2">
    <source>
        <dbReference type="ARBA" id="ARBA00022692"/>
    </source>
</evidence>
<reference evidence="9" key="1">
    <citation type="journal article" date="2019" name="bioRxiv">
        <title>The Genome of the Zebra Mussel, Dreissena polymorpha: A Resource for Invasive Species Research.</title>
        <authorList>
            <person name="McCartney M.A."/>
            <person name="Auch B."/>
            <person name="Kono T."/>
            <person name="Mallez S."/>
            <person name="Zhang Y."/>
            <person name="Obille A."/>
            <person name="Becker A."/>
            <person name="Abrahante J.E."/>
            <person name="Garbe J."/>
            <person name="Badalamenti J.P."/>
            <person name="Herman A."/>
            <person name="Mangelson H."/>
            <person name="Liachko I."/>
            <person name="Sullivan S."/>
            <person name="Sone E.D."/>
            <person name="Koren S."/>
            <person name="Silverstein K.A.T."/>
            <person name="Beckman K.B."/>
            <person name="Gohl D.M."/>
        </authorList>
    </citation>
    <scope>NUCLEOTIDE SEQUENCE</scope>
    <source>
        <strain evidence="9">Duluth1</strain>
        <tissue evidence="9">Whole animal</tissue>
    </source>
</reference>
<name>A0A9D4ID39_DREPO</name>
<feature type="transmembrane region" description="Helical" evidence="6">
    <location>
        <begin position="86"/>
        <end position="104"/>
    </location>
</feature>
<feature type="compositionally biased region" description="Basic and acidic residues" evidence="5">
    <location>
        <begin position="939"/>
        <end position="948"/>
    </location>
</feature>
<feature type="transmembrane region" description="Helical" evidence="6">
    <location>
        <begin position="59"/>
        <end position="80"/>
    </location>
</feature>
<evidence type="ECO:0000259" key="8">
    <source>
        <dbReference type="Pfam" id="PF26037"/>
    </source>
</evidence>
<comment type="subcellular location">
    <subcellularLocation>
        <location evidence="1">Membrane</location>
        <topology evidence="1">Multi-pass membrane protein</topology>
    </subcellularLocation>
</comment>
<sequence length="1010" mass="114202">MRDFLGLPPKMSWYDECTDTVFSCVKDKICQVFCPCCVYDSMRHTKVPTCWNSPVLKEFIGFLAGIVLTSLLFLLLIYQIDVPPGRAGPICIVVGAVLTLLLAFSQACRCLVLLMLPQFFSAKGRMLLLMYALFLAMNHPLRNVNRNINVLSQSTTCGQEVALNETRELVKAAAAPVQGIIESVRGVMTKLQQLSRNLKSAYTTLKKTVTAIGNTIQSVARWLANFTDSCNKKVRQPYERCVQGFESARVKCKKLLGPLDGLCNIVKWFQPVCGVARVGELVCVIADAIKRLITKNISFPSIKVLKDAEAMFYFKVTLDYKFNYTIDTTRSFKDIKADIRKEIQSYVSTLLKTIGIFKNMLLVSLIFVVVGAIVYRSRYLSKDRFDNRYITFTVRDLDERRKRNQKGSILPLTYDEENKYVSSLSGRMLPFELRKLGVGLVLLMVSVFNAAFYLFCDYGLYSALALIQKHFTIITQVPVPPHMKLHVTGNGPMSDMYRSIVTMFDPIAKTNVRMDIARCVPIPSEPDWAIYKIIGIIYLVCFVLTFGEAYGMRMRHKVMACYYPRRERKRAMWLFNHILKTRGGIIARTRMNIKARKMGKLDQEHISLKGQLAAKYPLFEKLLKFLGWEVKSCLYCGREGKPDDYLNFVHCEFYDCDAVYCVECYADLKNVCAVCENDVEVKGGSDENEIDSSIDLSTRRKAKKQKRKRNKRIAELEARRRPSQIMMRFRSQFGTPGDDAGVDLPPTGKGAANGQMNATAGQGKSPGKKGPVDKRSAAQRIKELRQARLKNPGIKNKSAGLSSDDIEESSAYDVLTWTSELTDPLSFDSRSDFNEVDYRKDNRYVIQTTNNSAELCDFYSENDDSDIYLTDTDAESLIGFSTMSYPNALERPFLRHRSGYVNTNTNAQGYVTSSSDDDVTSGSSVETDDLDYSYQNRKTPKDAERDMSDSIDESDLSNSDSQRPELDLVTEDIFSDTENSDCSDWSEDLAGDVVDSVITEEPFSFTIARE</sequence>
<dbReference type="InterPro" id="IPR058842">
    <property type="entry name" value="DCST1_C"/>
</dbReference>
<accession>A0A9D4ID39</accession>
<evidence type="ECO:0008006" key="11">
    <source>
        <dbReference type="Google" id="ProtNLM"/>
    </source>
</evidence>
<dbReference type="GO" id="GO:0016020">
    <property type="term" value="C:membrane"/>
    <property type="evidence" value="ECO:0007669"/>
    <property type="project" value="UniProtKB-SubCell"/>
</dbReference>
<evidence type="ECO:0000313" key="9">
    <source>
        <dbReference type="EMBL" id="KAH3769099.1"/>
    </source>
</evidence>
<dbReference type="AlphaFoldDB" id="A0A9D4ID39"/>
<dbReference type="PANTHER" id="PTHR21041">
    <property type="entry name" value="DENDRITIC CELL-SPECIFIC TRANSMEMBRANE PROTEIN"/>
    <property type="match status" value="1"/>
</dbReference>
<evidence type="ECO:0000313" key="10">
    <source>
        <dbReference type="Proteomes" id="UP000828390"/>
    </source>
</evidence>
<evidence type="ECO:0000256" key="4">
    <source>
        <dbReference type="ARBA" id="ARBA00023136"/>
    </source>
</evidence>
<feature type="transmembrane region" description="Helical" evidence="6">
    <location>
        <begin position="111"/>
        <end position="137"/>
    </location>
</feature>
<reference evidence="9" key="2">
    <citation type="submission" date="2020-11" db="EMBL/GenBank/DDBJ databases">
        <authorList>
            <person name="McCartney M.A."/>
            <person name="Auch B."/>
            <person name="Kono T."/>
            <person name="Mallez S."/>
            <person name="Becker A."/>
            <person name="Gohl D.M."/>
            <person name="Silverstein K.A.T."/>
            <person name="Koren S."/>
            <person name="Bechman K.B."/>
            <person name="Herman A."/>
            <person name="Abrahante J.E."/>
            <person name="Garbe J."/>
        </authorList>
    </citation>
    <scope>NUCLEOTIDE SEQUENCE</scope>
    <source>
        <strain evidence="9">Duluth1</strain>
        <tissue evidence="9">Whole animal</tissue>
    </source>
</reference>
<dbReference type="Proteomes" id="UP000828390">
    <property type="component" value="Unassembled WGS sequence"/>
</dbReference>
<feature type="transmembrane region" description="Helical" evidence="6">
    <location>
        <begin position="528"/>
        <end position="547"/>
    </location>
</feature>
<keyword evidence="4 6" id="KW-0472">Membrane</keyword>
<feature type="transmembrane region" description="Helical" evidence="6">
    <location>
        <begin position="436"/>
        <end position="455"/>
    </location>
</feature>
<gene>
    <name evidence="9" type="ORF">DPMN_170346</name>
</gene>
<feature type="domain" description="E3 ubiquitin-protein ligase DCST1-like C-terminal" evidence="8">
    <location>
        <begin position="631"/>
        <end position="677"/>
    </location>
</feature>
<feature type="domain" description="Dendritic cell-specific transmembrane protein-like" evidence="7">
    <location>
        <begin position="385"/>
        <end position="575"/>
    </location>
</feature>
<evidence type="ECO:0000256" key="3">
    <source>
        <dbReference type="ARBA" id="ARBA00022989"/>
    </source>
</evidence>
<evidence type="ECO:0000256" key="6">
    <source>
        <dbReference type="SAM" id="Phobius"/>
    </source>
</evidence>
<evidence type="ECO:0000256" key="5">
    <source>
        <dbReference type="SAM" id="MobiDB-lite"/>
    </source>
</evidence>
<dbReference type="EMBL" id="JAIWYP010000009">
    <property type="protein sequence ID" value="KAH3769099.1"/>
    <property type="molecule type" value="Genomic_DNA"/>
</dbReference>
<feature type="region of interest" description="Disordered" evidence="5">
    <location>
        <begin position="684"/>
        <end position="717"/>
    </location>
</feature>
<evidence type="ECO:0000259" key="7">
    <source>
        <dbReference type="Pfam" id="PF07782"/>
    </source>
</evidence>
<organism evidence="9 10">
    <name type="scientific">Dreissena polymorpha</name>
    <name type="common">Zebra mussel</name>
    <name type="synonym">Mytilus polymorpha</name>
    <dbReference type="NCBI Taxonomy" id="45954"/>
    <lineage>
        <taxon>Eukaryota</taxon>
        <taxon>Metazoa</taxon>
        <taxon>Spiralia</taxon>
        <taxon>Lophotrochozoa</taxon>
        <taxon>Mollusca</taxon>
        <taxon>Bivalvia</taxon>
        <taxon>Autobranchia</taxon>
        <taxon>Heteroconchia</taxon>
        <taxon>Euheterodonta</taxon>
        <taxon>Imparidentia</taxon>
        <taxon>Neoheterodontei</taxon>
        <taxon>Myida</taxon>
        <taxon>Dreissenoidea</taxon>
        <taxon>Dreissenidae</taxon>
        <taxon>Dreissena</taxon>
    </lineage>
</organism>
<feature type="compositionally biased region" description="Basic residues" evidence="5">
    <location>
        <begin position="699"/>
        <end position="711"/>
    </location>
</feature>
<keyword evidence="2 6" id="KW-0812">Transmembrane</keyword>
<feature type="region of interest" description="Disordered" evidence="5">
    <location>
        <begin position="905"/>
        <end position="969"/>
    </location>
</feature>
<dbReference type="InterPro" id="IPR012858">
    <property type="entry name" value="DC_STAMP-like"/>
</dbReference>
<protein>
    <recommendedName>
        <fullName evidence="11">Dendritic cell-specific transmembrane protein-like domain-containing protein</fullName>
    </recommendedName>
</protein>
<dbReference type="InterPro" id="IPR051856">
    <property type="entry name" value="CSR-E3_Ligase_Protein"/>
</dbReference>
<keyword evidence="3 6" id="KW-1133">Transmembrane helix</keyword>
<dbReference type="PANTHER" id="PTHR21041:SF9">
    <property type="entry name" value="DENDRITIC CELL-SPECIFIC TRANSMEMBRANE PROTEIN-LIKE DOMAIN-CONTAINING PROTEIN"/>
    <property type="match status" value="1"/>
</dbReference>
<feature type="region of interest" description="Disordered" evidence="5">
    <location>
        <begin position="731"/>
        <end position="776"/>
    </location>
</feature>
<comment type="caution">
    <text evidence="9">The sequence shown here is derived from an EMBL/GenBank/DDBJ whole genome shotgun (WGS) entry which is preliminary data.</text>
</comment>
<dbReference type="Pfam" id="PF26039">
    <property type="entry name" value="Dcst2"/>
    <property type="match status" value="1"/>
</dbReference>
<evidence type="ECO:0000256" key="1">
    <source>
        <dbReference type="ARBA" id="ARBA00004141"/>
    </source>
</evidence>
<dbReference type="Pfam" id="PF26037">
    <property type="entry name" value="zf-RING_DCST1_C"/>
    <property type="match status" value="1"/>
</dbReference>
<feature type="transmembrane region" description="Helical" evidence="6">
    <location>
        <begin position="356"/>
        <end position="375"/>
    </location>
</feature>
<proteinExistence type="predicted"/>
<keyword evidence="10" id="KW-1185">Reference proteome</keyword>